<keyword evidence="1" id="KW-0472">Membrane</keyword>
<protein>
    <submittedName>
        <fullName evidence="2">Uncharacterized protein</fullName>
    </submittedName>
</protein>
<feature type="transmembrane region" description="Helical" evidence="1">
    <location>
        <begin position="70"/>
        <end position="94"/>
    </location>
</feature>
<dbReference type="RefSeq" id="XP_062776678.1">
    <property type="nucleotide sequence ID" value="XM_062920627.1"/>
</dbReference>
<dbReference type="Proteomes" id="UP001322277">
    <property type="component" value="Chromosome 3"/>
</dbReference>
<organism evidence="2 3">
    <name type="scientific">Colletotrichum destructivum</name>
    <dbReference type="NCBI Taxonomy" id="34406"/>
    <lineage>
        <taxon>Eukaryota</taxon>
        <taxon>Fungi</taxon>
        <taxon>Dikarya</taxon>
        <taxon>Ascomycota</taxon>
        <taxon>Pezizomycotina</taxon>
        <taxon>Sordariomycetes</taxon>
        <taxon>Hypocreomycetidae</taxon>
        <taxon>Glomerellales</taxon>
        <taxon>Glomerellaceae</taxon>
        <taxon>Colletotrichum</taxon>
        <taxon>Colletotrichum destructivum species complex</taxon>
    </lineage>
</organism>
<keyword evidence="1" id="KW-1133">Transmembrane helix</keyword>
<dbReference type="EMBL" id="CP137307">
    <property type="protein sequence ID" value="WQF79454.1"/>
    <property type="molecule type" value="Genomic_DNA"/>
</dbReference>
<evidence type="ECO:0000256" key="1">
    <source>
        <dbReference type="SAM" id="Phobius"/>
    </source>
</evidence>
<proteinExistence type="predicted"/>
<dbReference type="AlphaFoldDB" id="A0AAX4I873"/>
<keyword evidence="1" id="KW-0812">Transmembrane</keyword>
<feature type="transmembrane region" description="Helical" evidence="1">
    <location>
        <begin position="30"/>
        <end position="50"/>
    </location>
</feature>
<sequence>MCVYVQDGHFYFGLARSNARNNNQELTRKVVLYVILVLRGIVLGFDASNVDNHPSDGRGYSLRPVKRPTAASYKVRIATPWAFGGTAVVAAFFIRESLVWPIDRDHVEKTEESLQRLCTGGGGGESLVDLDGTALAHEEDDC</sequence>
<evidence type="ECO:0000313" key="3">
    <source>
        <dbReference type="Proteomes" id="UP001322277"/>
    </source>
</evidence>
<reference evidence="3" key="1">
    <citation type="journal article" date="2023" name="bioRxiv">
        <title>Complete genome of the Medicago anthracnose fungus, Colletotrichum destructivum, reveals a mini-chromosome-like region within a core chromosome.</title>
        <authorList>
            <person name="Lapalu N."/>
            <person name="Simon A."/>
            <person name="Lu A."/>
            <person name="Plaumann P.-L."/>
            <person name="Amselem J."/>
            <person name="Pigne S."/>
            <person name="Auger A."/>
            <person name="Koch C."/>
            <person name="Dallery J.-F."/>
            <person name="O'Connell R.J."/>
        </authorList>
    </citation>
    <scope>NUCLEOTIDE SEQUENCE [LARGE SCALE GENOMIC DNA]</scope>
    <source>
        <strain evidence="3">CBS 520.97</strain>
    </source>
</reference>
<gene>
    <name evidence="2" type="ORF">CDEST_04468</name>
</gene>
<keyword evidence="3" id="KW-1185">Reference proteome</keyword>
<dbReference type="KEGG" id="cdet:87940971"/>
<dbReference type="GeneID" id="87940971"/>
<name>A0AAX4I873_9PEZI</name>
<accession>A0AAX4I873</accession>
<evidence type="ECO:0000313" key="2">
    <source>
        <dbReference type="EMBL" id="WQF79454.1"/>
    </source>
</evidence>